<evidence type="ECO:0000313" key="6">
    <source>
        <dbReference type="EMBL" id="WQH02608.1"/>
    </source>
</evidence>
<dbReference type="EMBL" id="CP140152">
    <property type="protein sequence ID" value="WQH02608.1"/>
    <property type="molecule type" value="Genomic_DNA"/>
</dbReference>
<organism evidence="6 7">
    <name type="scientific">Duganella zoogloeoides</name>
    <dbReference type="NCBI Taxonomy" id="75659"/>
    <lineage>
        <taxon>Bacteria</taxon>
        <taxon>Pseudomonadati</taxon>
        <taxon>Pseudomonadota</taxon>
        <taxon>Betaproteobacteria</taxon>
        <taxon>Burkholderiales</taxon>
        <taxon>Oxalobacteraceae</taxon>
        <taxon>Telluria group</taxon>
        <taxon>Duganella</taxon>
    </lineage>
</organism>
<dbReference type="Gene3D" id="2.60.120.560">
    <property type="entry name" value="Exo-inulinase, domain 1"/>
    <property type="match status" value="1"/>
</dbReference>
<keyword evidence="2" id="KW-0378">Hydrolase</keyword>
<gene>
    <name evidence="6" type="ORF">SR858_16155</name>
</gene>
<dbReference type="RefSeq" id="WP_019920033.1">
    <property type="nucleotide sequence ID" value="NZ_CP140152.1"/>
</dbReference>
<evidence type="ECO:0000256" key="4">
    <source>
        <dbReference type="SAM" id="SignalP"/>
    </source>
</evidence>
<dbReference type="InterPro" id="IPR012334">
    <property type="entry name" value="Pectin_lyas_fold"/>
</dbReference>
<dbReference type="PANTHER" id="PTHR31321">
    <property type="entry name" value="ACYL-COA THIOESTER HYDROLASE YBHC-RELATED"/>
    <property type="match status" value="1"/>
</dbReference>
<dbReference type="InterPro" id="IPR011050">
    <property type="entry name" value="Pectin_lyase_fold/virulence"/>
</dbReference>
<reference evidence="6 7" key="1">
    <citation type="submission" date="2023-11" db="EMBL/GenBank/DDBJ databases">
        <title>MicrobeMod: A computational toolkit for identifying prokaryotic methylation and restriction-modification with nanopore sequencing.</title>
        <authorList>
            <person name="Crits-Christoph A."/>
            <person name="Kang S.C."/>
            <person name="Lee H."/>
            <person name="Ostrov N."/>
        </authorList>
    </citation>
    <scope>NUCLEOTIDE SEQUENCE [LARGE SCALE GENOMIC DNA]</scope>
    <source>
        <strain evidence="6 7">ATCC 25935</strain>
    </source>
</reference>
<dbReference type="Proteomes" id="UP001326110">
    <property type="component" value="Chromosome"/>
</dbReference>
<name>A0ABZ0XSB4_9BURK</name>
<evidence type="ECO:0000256" key="1">
    <source>
        <dbReference type="ARBA" id="ARBA00008891"/>
    </source>
</evidence>
<sequence>MSLTALLALAALAPVAAQAPDVAGDRPSAHAAAPLETRAPLRIDADAPVRIVGKSDADAYVEARLRPLPAAGADGRGYVVGRYQDADNWYGAGLAWQDAKGRMQIEIVRMQDGRLARLKQFNRAAASDARFYTVRLEMAGNSLTAYLDGERITSVIDGGLAQAGGYGVVAQGAPFEMNVPATGAATDKPARLALARAPQRVQLSVGDAPVSLAVSALGPYRIVAAADAGSNASGNGTASANTSLAVPGYLTPSALQDAAMSAPANGAQTIRFTASVAQPALVAATVADGALVLAPRVAGVTTVTLASPDNPNVQSVLEVRVAAASPARRSDVKLAGAVLPAIGERDVPYDTPLRLRFDQAPVPGESGGAIRVYRVRDGALVDTVRAGGEADLLGYAGQPLRRAVRWQPVAIDGRDAIIHLHSAKLAPGEQYRVTVDEGVLVGAIGGAAFAGVTQQQGWTFHTRAALPPGAQALVVDDDGAADFRTVQGALNYAMQHTARTAPVTVTIRDGRYQELLYLRGKDNLTLRGQSRDGVVIDAVNSDGVNPGSGTAQEARAPGITGGRAVLLIEDADMVTIDGLTLRNSALRAAPTGGQAEALFFNSEGRLIVKNASLFSEQDTVQVRGYSWFYRSLIAGNVDYIWGNNRAALFEDSELRTVGDSGNGKSGGYLLQARTVSAQDKGFMFVNSRLTHGPGPTGNDVPAGATWLARSPGYAATWDHVAFINCRMGPHIAPVGWAGPNARQPAPNPARATATAGWREYGSMDLEGRPLDTSARQFGRVLDAQEARAAYTTRAEFFAGFGGGRGWRPE</sequence>
<evidence type="ECO:0000259" key="5">
    <source>
        <dbReference type="Pfam" id="PF01095"/>
    </source>
</evidence>
<feature type="chain" id="PRO_5047038817" evidence="4">
    <location>
        <begin position="20"/>
        <end position="809"/>
    </location>
</feature>
<dbReference type="PANTHER" id="PTHR31321:SF57">
    <property type="entry name" value="PECTINESTERASE 53-RELATED"/>
    <property type="match status" value="1"/>
</dbReference>
<feature type="domain" description="Pectinesterase catalytic" evidence="5">
    <location>
        <begin position="473"/>
        <end position="738"/>
    </location>
</feature>
<evidence type="ECO:0000256" key="2">
    <source>
        <dbReference type="ARBA" id="ARBA00022801"/>
    </source>
</evidence>
<dbReference type="SUPFAM" id="SSF51126">
    <property type="entry name" value="Pectin lyase-like"/>
    <property type="match status" value="1"/>
</dbReference>
<dbReference type="Gene3D" id="2.160.20.10">
    <property type="entry name" value="Single-stranded right-handed beta-helix, Pectin lyase-like"/>
    <property type="match status" value="1"/>
</dbReference>
<feature type="signal peptide" evidence="4">
    <location>
        <begin position="1"/>
        <end position="19"/>
    </location>
</feature>
<evidence type="ECO:0000313" key="7">
    <source>
        <dbReference type="Proteomes" id="UP001326110"/>
    </source>
</evidence>
<keyword evidence="7" id="KW-1185">Reference proteome</keyword>
<comment type="similarity">
    <text evidence="1">Belongs to the pectinesterase family.</text>
</comment>
<dbReference type="InterPro" id="IPR000070">
    <property type="entry name" value="Pectinesterase_cat"/>
</dbReference>
<protein>
    <submittedName>
        <fullName evidence="6">Pectinesterase family protein</fullName>
    </submittedName>
</protein>
<accession>A0ABZ0XSB4</accession>
<keyword evidence="4" id="KW-0732">Signal</keyword>
<proteinExistence type="inferred from homology"/>
<dbReference type="Pfam" id="PF01095">
    <property type="entry name" value="Pectinesterase"/>
    <property type="match status" value="1"/>
</dbReference>
<keyword evidence="3" id="KW-0063">Aspartyl esterase</keyword>
<dbReference type="GeneID" id="43166773"/>
<evidence type="ECO:0000256" key="3">
    <source>
        <dbReference type="ARBA" id="ARBA00023085"/>
    </source>
</evidence>